<evidence type="ECO:0000313" key="3">
    <source>
        <dbReference type="Proteomes" id="UP000009097"/>
    </source>
</evidence>
<dbReference type="KEGG" id="fox:FOXG_18780"/>
<dbReference type="AlphaFoldDB" id="A0A0J9UN12"/>
<sequence length="141" mass="16193">MTKGQRAKIPAKDKKTSKKSRPKSKSKSYRLKTIEDPQKGQGRDSIRNTLIALHNTVFNKRKDIPAEVQEFCYRVDILHTRVLEFTLEAGVDGQDGECMDWQWEPTIPVHLVRTVYEESCYPEGAVARPWDMGNSQILKAM</sequence>
<dbReference type="EMBL" id="DS231699">
    <property type="protein sequence ID" value="KNB00869.1"/>
    <property type="molecule type" value="Genomic_DNA"/>
</dbReference>
<organism evidence="2 3">
    <name type="scientific">Fusarium oxysporum f. sp. lycopersici (strain 4287 / CBS 123668 / FGSC 9935 / NRRL 34936)</name>
    <name type="common">Fusarium vascular wilt of tomato</name>
    <dbReference type="NCBI Taxonomy" id="426428"/>
    <lineage>
        <taxon>Eukaryota</taxon>
        <taxon>Fungi</taxon>
        <taxon>Dikarya</taxon>
        <taxon>Ascomycota</taxon>
        <taxon>Pezizomycotina</taxon>
        <taxon>Sordariomycetes</taxon>
        <taxon>Hypocreomycetidae</taxon>
        <taxon>Hypocreales</taxon>
        <taxon>Nectriaceae</taxon>
        <taxon>Fusarium</taxon>
        <taxon>Fusarium oxysporum species complex</taxon>
    </lineage>
</organism>
<dbReference type="Proteomes" id="UP000009097">
    <property type="component" value="Unassembled WGS sequence"/>
</dbReference>
<accession>A0A0J9UN12</accession>
<dbReference type="OrthoDB" id="5029193at2759"/>
<evidence type="ECO:0000313" key="2">
    <source>
        <dbReference type="EMBL" id="KNB00869.1"/>
    </source>
</evidence>
<feature type="compositionally biased region" description="Basic residues" evidence="1">
    <location>
        <begin position="15"/>
        <end position="30"/>
    </location>
</feature>
<feature type="compositionally biased region" description="Basic and acidic residues" evidence="1">
    <location>
        <begin position="32"/>
        <end position="43"/>
    </location>
</feature>
<reference evidence="2" key="2">
    <citation type="journal article" date="2010" name="Nature">
        <title>Comparative genomics reveals mobile pathogenicity chromosomes in Fusarium.</title>
        <authorList>
            <person name="Ma L.J."/>
            <person name="van der Does H.C."/>
            <person name="Borkovich K.A."/>
            <person name="Coleman J.J."/>
            <person name="Daboussi M.J."/>
            <person name="Di Pietro A."/>
            <person name="Dufresne M."/>
            <person name="Freitag M."/>
            <person name="Grabherr M."/>
            <person name="Henrissat B."/>
            <person name="Houterman P.M."/>
            <person name="Kang S."/>
            <person name="Shim W.B."/>
            <person name="Woloshuk C."/>
            <person name="Xie X."/>
            <person name="Xu J.R."/>
            <person name="Antoniw J."/>
            <person name="Baker S.E."/>
            <person name="Bluhm B.H."/>
            <person name="Breakspear A."/>
            <person name="Brown D.W."/>
            <person name="Butchko R.A."/>
            <person name="Chapman S."/>
            <person name="Coulson R."/>
            <person name="Coutinho P.M."/>
            <person name="Danchin E.G."/>
            <person name="Diener A."/>
            <person name="Gale L.R."/>
            <person name="Gardiner D.M."/>
            <person name="Goff S."/>
            <person name="Hammond-Kosack K.E."/>
            <person name="Hilburn K."/>
            <person name="Hua-Van A."/>
            <person name="Jonkers W."/>
            <person name="Kazan K."/>
            <person name="Kodira C.D."/>
            <person name="Koehrsen M."/>
            <person name="Kumar L."/>
            <person name="Lee Y.H."/>
            <person name="Li L."/>
            <person name="Manners J.M."/>
            <person name="Miranda-Saavedra D."/>
            <person name="Mukherjee M."/>
            <person name="Park G."/>
            <person name="Park J."/>
            <person name="Park S.Y."/>
            <person name="Proctor R.H."/>
            <person name="Regev A."/>
            <person name="Ruiz-Roldan M.C."/>
            <person name="Sain D."/>
            <person name="Sakthikumar S."/>
            <person name="Sykes S."/>
            <person name="Schwartz D.C."/>
            <person name="Turgeon B.G."/>
            <person name="Wapinski I."/>
            <person name="Yoder O."/>
            <person name="Young S."/>
            <person name="Zeng Q."/>
            <person name="Zhou S."/>
            <person name="Galagan J."/>
            <person name="Cuomo C.A."/>
            <person name="Kistler H.C."/>
            <person name="Rep M."/>
        </authorList>
    </citation>
    <scope>NUCLEOTIDE SEQUENCE [LARGE SCALE GENOMIC DNA]</scope>
    <source>
        <strain evidence="2">4287</strain>
    </source>
</reference>
<dbReference type="RefSeq" id="XP_018238914.1">
    <property type="nucleotide sequence ID" value="XM_018398923.1"/>
</dbReference>
<gene>
    <name evidence="2" type="ORF">FOXG_18780</name>
</gene>
<protein>
    <submittedName>
        <fullName evidence="2">Uncharacterized protein</fullName>
    </submittedName>
</protein>
<dbReference type="GeneID" id="28959486"/>
<reference evidence="2" key="1">
    <citation type="submission" date="2007-04" db="EMBL/GenBank/DDBJ databases">
        <authorList>
            <consortium name="The Broad Institute Genome Sequencing Platform"/>
            <person name="Birren B."/>
            <person name="Lander E."/>
            <person name="Galagan J."/>
            <person name="Nusbaum C."/>
            <person name="Devon K."/>
            <person name="Ma L.-J."/>
            <person name="Jaffe D."/>
            <person name="Butler J."/>
            <person name="Alvarez P."/>
            <person name="Gnerre S."/>
            <person name="Grabherr M."/>
            <person name="Kleber M."/>
            <person name="Mauceli E."/>
            <person name="Brockman W."/>
            <person name="MacCallum I.A."/>
            <person name="Young S."/>
            <person name="LaButti K."/>
            <person name="DeCaprio D."/>
            <person name="Crawford M."/>
            <person name="Koehrsen M."/>
            <person name="Engels R."/>
            <person name="Montgomery P."/>
            <person name="Pearson M."/>
            <person name="Howarth C."/>
            <person name="Larson L."/>
            <person name="White J."/>
            <person name="O'Leary S."/>
            <person name="Kodira C."/>
            <person name="Zeng Q."/>
            <person name="Yandava C."/>
            <person name="Alvarado L."/>
            <person name="Kistler C."/>
            <person name="Shim W.-B."/>
            <person name="Kang S."/>
            <person name="Woloshuk C."/>
        </authorList>
    </citation>
    <scope>NUCLEOTIDE SEQUENCE</scope>
    <source>
        <strain evidence="2">4287</strain>
    </source>
</reference>
<name>A0A0J9UN12_FUSO4</name>
<dbReference type="VEuPathDB" id="FungiDB:FOXG_18780"/>
<evidence type="ECO:0000256" key="1">
    <source>
        <dbReference type="SAM" id="MobiDB-lite"/>
    </source>
</evidence>
<proteinExistence type="predicted"/>
<feature type="region of interest" description="Disordered" evidence="1">
    <location>
        <begin position="1"/>
        <end position="43"/>
    </location>
</feature>